<dbReference type="AlphaFoldDB" id="A0A2S3I1X7"/>
<sequence>MPACSGFRRRPRGGAASVAQKRHAPARDDSRRGGPHGGARGVRRQHSSAAIGDMGQRQPTRGETAAA</sequence>
<protein>
    <submittedName>
        <fullName evidence="2">Uncharacterized protein</fullName>
    </submittedName>
</protein>
<evidence type="ECO:0000313" key="2">
    <source>
        <dbReference type="EMBL" id="PAN34828.1"/>
    </source>
</evidence>
<dbReference type="Proteomes" id="UP000243499">
    <property type="component" value="Chromosome 6"/>
</dbReference>
<name>A0A2S3I1X7_9POAL</name>
<accession>A0A2S3I1X7</accession>
<reference evidence="2" key="1">
    <citation type="submission" date="2018-04" db="EMBL/GenBank/DDBJ databases">
        <title>WGS assembly of Panicum hallii.</title>
        <authorList>
            <person name="Lovell J."/>
            <person name="Jenkins J."/>
            <person name="Lowry D."/>
            <person name="Mamidi S."/>
            <person name="Sreedasyam A."/>
            <person name="Weng X."/>
            <person name="Barry K."/>
            <person name="Bonette J."/>
            <person name="Campitelli B."/>
            <person name="Daum C."/>
            <person name="Gordon S."/>
            <person name="Gould B."/>
            <person name="Lipzen A."/>
            <person name="Macqueen A."/>
            <person name="Palacio-Mejia J."/>
            <person name="Plott C."/>
            <person name="Shakirov E."/>
            <person name="Shu S."/>
            <person name="Yoshinaga Y."/>
            <person name="Zane M."/>
            <person name="Rokhsar D."/>
            <person name="Grimwood J."/>
            <person name="Schmutz J."/>
            <person name="Juenger T."/>
        </authorList>
    </citation>
    <scope>NUCLEOTIDE SEQUENCE [LARGE SCALE GENOMIC DNA]</scope>
    <source>
        <strain evidence="2">FIL2</strain>
    </source>
</reference>
<proteinExistence type="predicted"/>
<evidence type="ECO:0000256" key="1">
    <source>
        <dbReference type="SAM" id="MobiDB-lite"/>
    </source>
</evidence>
<organism evidence="2">
    <name type="scientific">Panicum hallii</name>
    <dbReference type="NCBI Taxonomy" id="206008"/>
    <lineage>
        <taxon>Eukaryota</taxon>
        <taxon>Viridiplantae</taxon>
        <taxon>Streptophyta</taxon>
        <taxon>Embryophyta</taxon>
        <taxon>Tracheophyta</taxon>
        <taxon>Spermatophyta</taxon>
        <taxon>Magnoliopsida</taxon>
        <taxon>Liliopsida</taxon>
        <taxon>Poales</taxon>
        <taxon>Poaceae</taxon>
        <taxon>PACMAD clade</taxon>
        <taxon>Panicoideae</taxon>
        <taxon>Panicodae</taxon>
        <taxon>Paniceae</taxon>
        <taxon>Panicinae</taxon>
        <taxon>Panicum</taxon>
        <taxon>Panicum sect. Panicum</taxon>
    </lineage>
</organism>
<gene>
    <name evidence="2" type="ORF">PAHAL_6G136100</name>
</gene>
<feature type="region of interest" description="Disordered" evidence="1">
    <location>
        <begin position="1"/>
        <end position="67"/>
    </location>
</feature>
<dbReference type="EMBL" id="CM008051">
    <property type="protein sequence ID" value="PAN34828.1"/>
    <property type="molecule type" value="Genomic_DNA"/>
</dbReference>
<dbReference type="Gramene" id="PAN34828">
    <property type="protein sequence ID" value="PAN34828"/>
    <property type="gene ID" value="PAHAL_6G136100"/>
</dbReference>